<name>A0A8S9WMA5_APOLU</name>
<feature type="region of interest" description="Disordered" evidence="2">
    <location>
        <begin position="33"/>
        <end position="88"/>
    </location>
</feature>
<gene>
    <name evidence="3" type="ORF">GE061_020193</name>
</gene>
<proteinExistence type="predicted"/>
<evidence type="ECO:0000313" key="3">
    <source>
        <dbReference type="EMBL" id="KAF6197438.1"/>
    </source>
</evidence>
<feature type="compositionally biased region" description="Low complexity" evidence="2">
    <location>
        <begin position="394"/>
        <end position="405"/>
    </location>
</feature>
<keyword evidence="4" id="KW-1185">Reference proteome</keyword>
<sequence length="614" mass="67983">MLGRVMFSAEQSVGACQARRIRQAVAWELANTQRRDPPFFNVSSDKGVTNAPNPIKSDKEKEKEKGAGGKGASTKVESKGEAEGAVGLGIGEDKGEVITGLGAGEPSPVTPGRSRPHSTRIRPRVSSVGSADLRVANTDLWRREEKKVGICINEIEEYVAANFSKEKHGSYLGARFKKIKDSMEYLEQEFEKVARLAGRVASLEERLAGAARKIDDLQEHVIDGVSEVVKTAVEEAMGRAVERLVRKGSEDRELWVRTMEDDRKELVEMEKRLKERIDRRAKDDREALGRALEGERKELGKVEERLKAKVDTSVGRVVKRTEEVEKGVTGAISESAANVCQQFNSFGREINKKMEVIGLQKQEEPGVNIGVTVEQVEEVIRRVVGESKKEGDRSGVPGPSGVPAVVPAGSPWAEVVKKGRSRGPRVALKLGEGSVINRKDLREKLMTAVGGREADVRIRGVWREGTGLAMELHDEEEAEKLKAKVGEVGIRVENLRGLEPKIKLEGVEEKVDKQDLAAAIWAKNASEIGGNKEEFIRDFKVVRSGSGPCAKRIFKIPRITSGNSEYRKARYFQEQCMIHALANRQKRFQSIHRDFVVIRTDGCTTNLTDCKTFL</sequence>
<dbReference type="Proteomes" id="UP000466442">
    <property type="component" value="Unassembled WGS sequence"/>
</dbReference>
<comment type="caution">
    <text evidence="3">The sequence shown here is derived from an EMBL/GenBank/DDBJ whole genome shotgun (WGS) entry which is preliminary data.</text>
</comment>
<evidence type="ECO:0000313" key="4">
    <source>
        <dbReference type="Proteomes" id="UP000466442"/>
    </source>
</evidence>
<feature type="region of interest" description="Disordered" evidence="2">
    <location>
        <begin position="386"/>
        <end position="405"/>
    </location>
</feature>
<dbReference type="AlphaFoldDB" id="A0A8S9WMA5"/>
<feature type="compositionally biased region" description="Polar residues" evidence="2">
    <location>
        <begin position="41"/>
        <end position="52"/>
    </location>
</feature>
<feature type="compositionally biased region" description="Basic residues" evidence="2">
    <location>
        <begin position="114"/>
        <end position="123"/>
    </location>
</feature>
<feature type="region of interest" description="Disordered" evidence="2">
    <location>
        <begin position="101"/>
        <end position="126"/>
    </location>
</feature>
<dbReference type="EMBL" id="WIXP02000058">
    <property type="protein sequence ID" value="KAF6197438.1"/>
    <property type="molecule type" value="Genomic_DNA"/>
</dbReference>
<protein>
    <submittedName>
        <fullName evidence="3">Uncharacterized protein</fullName>
    </submittedName>
</protein>
<feature type="coiled-coil region" evidence="1">
    <location>
        <begin position="256"/>
        <end position="305"/>
    </location>
</feature>
<reference evidence="3" key="1">
    <citation type="journal article" date="2021" name="Mol. Ecol. Resour.">
        <title>Apolygus lucorum genome provides insights into omnivorousness and mesophyll feeding.</title>
        <authorList>
            <person name="Liu Y."/>
            <person name="Liu H."/>
            <person name="Wang H."/>
            <person name="Huang T."/>
            <person name="Liu B."/>
            <person name="Yang B."/>
            <person name="Yin L."/>
            <person name="Li B."/>
            <person name="Zhang Y."/>
            <person name="Zhang S."/>
            <person name="Jiang F."/>
            <person name="Zhang X."/>
            <person name="Ren Y."/>
            <person name="Wang B."/>
            <person name="Wang S."/>
            <person name="Lu Y."/>
            <person name="Wu K."/>
            <person name="Fan W."/>
            <person name="Wang G."/>
        </authorList>
    </citation>
    <scope>NUCLEOTIDE SEQUENCE</scope>
    <source>
        <strain evidence="3">12Hb</strain>
    </source>
</reference>
<feature type="compositionally biased region" description="Basic and acidic residues" evidence="2">
    <location>
        <begin position="56"/>
        <end position="67"/>
    </location>
</feature>
<organism evidence="3 4">
    <name type="scientific">Apolygus lucorum</name>
    <name type="common">Small green plant bug</name>
    <name type="synonym">Lygocoris lucorum</name>
    <dbReference type="NCBI Taxonomy" id="248454"/>
    <lineage>
        <taxon>Eukaryota</taxon>
        <taxon>Metazoa</taxon>
        <taxon>Ecdysozoa</taxon>
        <taxon>Arthropoda</taxon>
        <taxon>Hexapoda</taxon>
        <taxon>Insecta</taxon>
        <taxon>Pterygota</taxon>
        <taxon>Neoptera</taxon>
        <taxon>Paraneoptera</taxon>
        <taxon>Hemiptera</taxon>
        <taxon>Heteroptera</taxon>
        <taxon>Panheteroptera</taxon>
        <taxon>Cimicomorpha</taxon>
        <taxon>Miridae</taxon>
        <taxon>Mirini</taxon>
        <taxon>Apolygus</taxon>
    </lineage>
</organism>
<keyword evidence="1" id="KW-0175">Coiled coil</keyword>
<feature type="coiled-coil region" evidence="1">
    <location>
        <begin position="186"/>
        <end position="220"/>
    </location>
</feature>
<evidence type="ECO:0000256" key="1">
    <source>
        <dbReference type="SAM" id="Coils"/>
    </source>
</evidence>
<evidence type="ECO:0000256" key="2">
    <source>
        <dbReference type="SAM" id="MobiDB-lite"/>
    </source>
</evidence>
<accession>A0A8S9WMA5</accession>